<proteinExistence type="predicted"/>
<dbReference type="Proteomes" id="UP001143543">
    <property type="component" value="Unassembled WGS sequence"/>
</dbReference>
<organism evidence="2 3">
    <name type="scientific">Neptunitalea lumnitzerae</name>
    <dbReference type="NCBI Taxonomy" id="2965509"/>
    <lineage>
        <taxon>Bacteria</taxon>
        <taxon>Pseudomonadati</taxon>
        <taxon>Bacteroidota</taxon>
        <taxon>Flavobacteriia</taxon>
        <taxon>Flavobacteriales</taxon>
        <taxon>Flavobacteriaceae</taxon>
        <taxon>Neptunitalea</taxon>
    </lineage>
</organism>
<protein>
    <recommendedName>
        <fullName evidence="4">DUF3667 domain-containing protein</fullName>
    </recommendedName>
</protein>
<keyword evidence="1" id="KW-0812">Transmembrane</keyword>
<evidence type="ECO:0000256" key="1">
    <source>
        <dbReference type="SAM" id="Phobius"/>
    </source>
</evidence>
<evidence type="ECO:0000313" key="2">
    <source>
        <dbReference type="EMBL" id="GLB50538.1"/>
    </source>
</evidence>
<feature type="transmembrane region" description="Helical" evidence="1">
    <location>
        <begin position="95"/>
        <end position="113"/>
    </location>
</feature>
<dbReference type="EMBL" id="BRVO01000003">
    <property type="protein sequence ID" value="GLB50538.1"/>
    <property type="molecule type" value="Genomic_DNA"/>
</dbReference>
<feature type="transmembrane region" description="Helical" evidence="1">
    <location>
        <begin position="332"/>
        <end position="352"/>
    </location>
</feature>
<evidence type="ECO:0000313" key="3">
    <source>
        <dbReference type="Proteomes" id="UP001143543"/>
    </source>
</evidence>
<feature type="transmembrane region" description="Helical" evidence="1">
    <location>
        <begin position="304"/>
        <end position="326"/>
    </location>
</feature>
<evidence type="ECO:0008006" key="4">
    <source>
        <dbReference type="Google" id="ProtNLM"/>
    </source>
</evidence>
<sequence>MWKLKTNKRKLLKYRGEKCLNCNYSLNKTDRYCPKCSQLNSTKRITLIDLFRDFFDVIFSYDSKFRKTTWTLIRYPGKATKEYTSGKKASYSNPFRFFLSMSFIYIIILLLTFDLSQVDEFAQEKFSEKYLQETAHRADSIQQIVRDSLDIIAPELKDTTKISAPFSAIKLVSNRGQKEKKEINKDSIHFFSAKKYFDSLATTNLSFTDITDYKSDVFKYGIEKQNMRSYSHLLEEMKIEDTWENQISYKLGLNYYKIKTTPSLYLSFIISKLPFLVFFTIPFLAFFIWLVYQKKTFYYMDHMVFCYQTLTILIFSVLLWTVSVFFTGGGILSSSIFLVIFIYNLIYLYLAMRRFYGQGRLKTFVKYIYIHTIFSILAIIATIIFSIISFILY</sequence>
<dbReference type="InterPro" id="IPR022134">
    <property type="entry name" value="DUF3667"/>
</dbReference>
<reference evidence="2" key="1">
    <citation type="submission" date="2022-07" db="EMBL/GenBank/DDBJ databases">
        <title>Taxonomy of Novel Oxalotrophic and Methylotrophic Bacteria.</title>
        <authorList>
            <person name="Sahin N."/>
            <person name="Tani A."/>
        </authorList>
    </citation>
    <scope>NUCLEOTIDE SEQUENCE</scope>
    <source>
        <strain evidence="2">Y10</strain>
    </source>
</reference>
<keyword evidence="1" id="KW-0472">Membrane</keyword>
<name>A0ABQ5MME5_9FLAO</name>
<gene>
    <name evidence="2" type="ORF">Y10_29060</name>
</gene>
<dbReference type="Pfam" id="PF12412">
    <property type="entry name" value="DUF3667"/>
    <property type="match status" value="1"/>
</dbReference>
<comment type="caution">
    <text evidence="2">The sequence shown here is derived from an EMBL/GenBank/DDBJ whole genome shotgun (WGS) entry which is preliminary data.</text>
</comment>
<feature type="transmembrane region" description="Helical" evidence="1">
    <location>
        <begin position="364"/>
        <end position="392"/>
    </location>
</feature>
<feature type="transmembrane region" description="Helical" evidence="1">
    <location>
        <begin position="264"/>
        <end position="292"/>
    </location>
</feature>
<accession>A0ABQ5MME5</accession>
<dbReference type="RefSeq" id="WP_281766164.1">
    <property type="nucleotide sequence ID" value="NZ_BRVO01000003.1"/>
</dbReference>
<keyword evidence="3" id="KW-1185">Reference proteome</keyword>
<keyword evidence="1" id="KW-1133">Transmembrane helix</keyword>